<dbReference type="InterPro" id="IPR018076">
    <property type="entry name" value="T2SS_GspF_dom"/>
</dbReference>
<dbReference type="Gene3D" id="1.20.81.30">
    <property type="entry name" value="Type II secretion system (T2SS), domain F"/>
    <property type="match status" value="2"/>
</dbReference>
<evidence type="ECO:0000259" key="8">
    <source>
        <dbReference type="Pfam" id="PF00482"/>
    </source>
</evidence>
<evidence type="ECO:0000256" key="5">
    <source>
        <dbReference type="ARBA" id="ARBA00022989"/>
    </source>
</evidence>
<dbReference type="Pfam" id="PF00482">
    <property type="entry name" value="T2SSF"/>
    <property type="match status" value="2"/>
</dbReference>
<reference evidence="9 10" key="1">
    <citation type="submission" date="2022-07" db="EMBL/GenBank/DDBJ databases">
        <title>Methylomonas rivi sp. nov., Methylomonas rosea sp. nov., Methylomonas aureus sp. nov. and Methylomonas subterranea sp. nov., four novel methanotrophs isolated from a freshwater creek and the deep terrestrial subsurface.</title>
        <authorList>
            <person name="Abin C."/>
            <person name="Sankaranarayanan K."/>
            <person name="Garner C."/>
            <person name="Sindelar R."/>
            <person name="Kotary K."/>
            <person name="Garner R."/>
            <person name="Barclay S."/>
            <person name="Lawson P."/>
            <person name="Krumholz L."/>
        </authorList>
    </citation>
    <scope>NUCLEOTIDE SEQUENCE [LARGE SCALE GENOMIC DNA]</scope>
    <source>
        <strain evidence="9 10">WSC-6</strain>
    </source>
</reference>
<keyword evidence="4 7" id="KW-0812">Transmembrane</keyword>
<comment type="similarity">
    <text evidence="2">Belongs to the GSP F family.</text>
</comment>
<proteinExistence type="inferred from homology"/>
<keyword evidence="5 7" id="KW-1133">Transmembrane helix</keyword>
<dbReference type="InterPro" id="IPR003004">
    <property type="entry name" value="GspF/PilC"/>
</dbReference>
<dbReference type="PANTHER" id="PTHR30012:SF0">
    <property type="entry name" value="TYPE II SECRETION SYSTEM PROTEIN F-RELATED"/>
    <property type="match status" value="1"/>
</dbReference>
<dbReference type="PRINTS" id="PR00812">
    <property type="entry name" value="BCTERIALGSPF"/>
</dbReference>
<comment type="caution">
    <text evidence="9">The sequence shown here is derived from an EMBL/GenBank/DDBJ whole genome shotgun (WGS) entry which is preliminary data.</text>
</comment>
<evidence type="ECO:0000256" key="4">
    <source>
        <dbReference type="ARBA" id="ARBA00022692"/>
    </source>
</evidence>
<keyword evidence="6 7" id="KW-0472">Membrane</keyword>
<comment type="subcellular location">
    <subcellularLocation>
        <location evidence="1">Cell membrane</location>
        <topology evidence="1">Multi-pass membrane protein</topology>
    </subcellularLocation>
</comment>
<gene>
    <name evidence="9" type="ORF">NP596_21470</name>
</gene>
<sequence>LRVLELRPGLGSGGFLGQANFSDWLASQRSVRLSALIFFFRQMAFMLRAGLSVAHALELAQAQVSSARLNLTVRLMLKDIEAGQSLSSAMGKHPQVFPDMAINLVVAGENTGELDEIMERLAVHLDKKAALRAQTVNAMIYPLIVVLAAIGVGVFMVVKIIPKFAKFLQGKGRALPPSTQMLIDISDFVRANGLWIIAGVAGALLMVALIYMTRRGRLYIDHALLRLPVIGSLLVTGAMAQMSWALSILLRSGVTVYDALKITGNLLGNRVYADKLRQASESILQGRDVATSISHPRIPVLVTQMVAVGENTGSLDGVLLELGIYFEKLLEIAIKRLSTLIEPAMILVIGGMVGFVYYAFFQALFSLVSGRA</sequence>
<feature type="transmembrane region" description="Helical" evidence="7">
    <location>
        <begin position="224"/>
        <end position="250"/>
    </location>
</feature>
<dbReference type="EMBL" id="JANIBK010000321">
    <property type="protein sequence ID" value="MCQ8131039.1"/>
    <property type="molecule type" value="Genomic_DNA"/>
</dbReference>
<feature type="non-terminal residue" evidence="9">
    <location>
        <position position="1"/>
    </location>
</feature>
<evidence type="ECO:0000256" key="2">
    <source>
        <dbReference type="ARBA" id="ARBA00005745"/>
    </source>
</evidence>
<evidence type="ECO:0000256" key="3">
    <source>
        <dbReference type="ARBA" id="ARBA00022475"/>
    </source>
</evidence>
<evidence type="ECO:0000256" key="6">
    <source>
        <dbReference type="ARBA" id="ARBA00023136"/>
    </source>
</evidence>
<evidence type="ECO:0000313" key="10">
    <source>
        <dbReference type="Proteomes" id="UP001524586"/>
    </source>
</evidence>
<evidence type="ECO:0000313" key="9">
    <source>
        <dbReference type="EMBL" id="MCQ8131039.1"/>
    </source>
</evidence>
<feature type="transmembrane region" description="Helical" evidence="7">
    <location>
        <begin position="344"/>
        <end position="368"/>
    </location>
</feature>
<dbReference type="PANTHER" id="PTHR30012">
    <property type="entry name" value="GENERAL SECRETION PATHWAY PROTEIN"/>
    <property type="match status" value="1"/>
</dbReference>
<keyword evidence="10" id="KW-1185">Reference proteome</keyword>
<dbReference type="Proteomes" id="UP001524586">
    <property type="component" value="Unassembled WGS sequence"/>
</dbReference>
<name>A0ABT1UB06_9GAMM</name>
<feature type="transmembrane region" description="Helical" evidence="7">
    <location>
        <begin position="194"/>
        <end position="212"/>
    </location>
</feature>
<organism evidence="9 10">
    <name type="scientific">Methylomonas rivi</name>
    <dbReference type="NCBI Taxonomy" id="2952226"/>
    <lineage>
        <taxon>Bacteria</taxon>
        <taxon>Pseudomonadati</taxon>
        <taxon>Pseudomonadota</taxon>
        <taxon>Gammaproteobacteria</taxon>
        <taxon>Methylococcales</taxon>
        <taxon>Methylococcaceae</taxon>
        <taxon>Methylomonas</taxon>
    </lineage>
</organism>
<keyword evidence="3" id="KW-1003">Cell membrane</keyword>
<dbReference type="RefSeq" id="WP_256617418.1">
    <property type="nucleotide sequence ID" value="NZ_JANIBK010000321.1"/>
</dbReference>
<feature type="domain" description="Type II secretion system protein GspF" evidence="8">
    <location>
        <begin position="246"/>
        <end position="361"/>
    </location>
</feature>
<feature type="transmembrane region" description="Helical" evidence="7">
    <location>
        <begin position="138"/>
        <end position="161"/>
    </location>
</feature>
<accession>A0ABT1UB06</accession>
<evidence type="ECO:0000256" key="1">
    <source>
        <dbReference type="ARBA" id="ARBA00004651"/>
    </source>
</evidence>
<protein>
    <submittedName>
        <fullName evidence="9">Type II secretion system F family protein</fullName>
    </submittedName>
</protein>
<dbReference type="InterPro" id="IPR042094">
    <property type="entry name" value="T2SS_GspF_sf"/>
</dbReference>
<feature type="domain" description="Type II secretion system protein GspF" evidence="8">
    <location>
        <begin position="39"/>
        <end position="162"/>
    </location>
</feature>
<evidence type="ECO:0000256" key="7">
    <source>
        <dbReference type="SAM" id="Phobius"/>
    </source>
</evidence>